<evidence type="ECO:0000256" key="1">
    <source>
        <dbReference type="SAM" id="MobiDB-lite"/>
    </source>
</evidence>
<proteinExistence type="predicted"/>
<organism evidence="2 3">
    <name type="scientific">Lasius platythorax</name>
    <dbReference type="NCBI Taxonomy" id="488582"/>
    <lineage>
        <taxon>Eukaryota</taxon>
        <taxon>Metazoa</taxon>
        <taxon>Ecdysozoa</taxon>
        <taxon>Arthropoda</taxon>
        <taxon>Hexapoda</taxon>
        <taxon>Insecta</taxon>
        <taxon>Pterygota</taxon>
        <taxon>Neoptera</taxon>
        <taxon>Endopterygota</taxon>
        <taxon>Hymenoptera</taxon>
        <taxon>Apocrita</taxon>
        <taxon>Aculeata</taxon>
        <taxon>Formicoidea</taxon>
        <taxon>Formicidae</taxon>
        <taxon>Formicinae</taxon>
        <taxon>Lasius</taxon>
        <taxon>Lasius</taxon>
    </lineage>
</organism>
<dbReference type="EMBL" id="OZ034826">
    <property type="protein sequence ID" value="CAL1681102.1"/>
    <property type="molecule type" value="Genomic_DNA"/>
</dbReference>
<protein>
    <submittedName>
        <fullName evidence="2">Uncharacterized protein</fullName>
    </submittedName>
</protein>
<dbReference type="AlphaFoldDB" id="A0AAV2NNS9"/>
<evidence type="ECO:0000313" key="2">
    <source>
        <dbReference type="EMBL" id="CAL1681102.1"/>
    </source>
</evidence>
<keyword evidence="3" id="KW-1185">Reference proteome</keyword>
<reference evidence="2" key="1">
    <citation type="submission" date="2024-04" db="EMBL/GenBank/DDBJ databases">
        <authorList>
            <consortium name="Molecular Ecology Group"/>
        </authorList>
    </citation>
    <scope>NUCLEOTIDE SEQUENCE</scope>
</reference>
<name>A0AAV2NNS9_9HYME</name>
<sequence length="152" mass="17476">MTNKNNISSKKRNPQEPITDDSSNNKSNKRTSLGSNRKFTQAKRKASDPNNLASDDSSQKNAQKPTVIAYVKSDIDPFSAILTCKIEDKTNRPRPLFIVEIRRYLYKLGINFSYVERCSRYRCQVFFPSRAAANDAIKNKYIMQSQFEIEIP</sequence>
<feature type="compositionally biased region" description="Polar residues" evidence="1">
    <location>
        <begin position="48"/>
        <end position="64"/>
    </location>
</feature>
<accession>A0AAV2NNS9</accession>
<dbReference type="Proteomes" id="UP001497644">
    <property type="component" value="Chromosome 3"/>
</dbReference>
<evidence type="ECO:0000313" key="3">
    <source>
        <dbReference type="Proteomes" id="UP001497644"/>
    </source>
</evidence>
<feature type="region of interest" description="Disordered" evidence="1">
    <location>
        <begin position="1"/>
        <end position="65"/>
    </location>
</feature>
<gene>
    <name evidence="2" type="ORF">LPLAT_LOCUS7252</name>
</gene>
<feature type="compositionally biased region" description="Polar residues" evidence="1">
    <location>
        <begin position="20"/>
        <end position="39"/>
    </location>
</feature>